<evidence type="ECO:0000256" key="1">
    <source>
        <dbReference type="ARBA" id="ARBA00022741"/>
    </source>
</evidence>
<comment type="similarity">
    <text evidence="6">Belongs to the SIMIBI class G3E GTPase family. ZNG1 subfamily.</text>
</comment>
<evidence type="ECO:0000313" key="11">
    <source>
        <dbReference type="Proteomes" id="UP000232323"/>
    </source>
</evidence>
<keyword evidence="11" id="KW-1185">Reference proteome</keyword>
<dbReference type="AlphaFoldDB" id="A0A250WZW4"/>
<dbReference type="GO" id="GO:0005737">
    <property type="term" value="C:cytoplasm"/>
    <property type="evidence" value="ECO:0007669"/>
    <property type="project" value="TreeGrafter"/>
</dbReference>
<feature type="compositionally biased region" description="Basic residues" evidence="8">
    <location>
        <begin position="314"/>
        <end position="324"/>
    </location>
</feature>
<dbReference type="InterPro" id="IPR027417">
    <property type="entry name" value="P-loop_NTPase"/>
</dbReference>
<evidence type="ECO:0000259" key="9">
    <source>
        <dbReference type="SMART" id="SM00833"/>
    </source>
</evidence>
<evidence type="ECO:0000256" key="8">
    <source>
        <dbReference type="SAM" id="MobiDB-lite"/>
    </source>
</evidence>
<dbReference type="SUPFAM" id="SSF52540">
    <property type="entry name" value="P-loop containing nucleoside triphosphate hydrolases"/>
    <property type="match status" value="1"/>
</dbReference>
<dbReference type="Pfam" id="PF07683">
    <property type="entry name" value="CobW_C"/>
    <property type="match status" value="1"/>
</dbReference>
<name>A0A250WZW4_9CHLO</name>
<dbReference type="CDD" id="cd03112">
    <property type="entry name" value="CobW-like"/>
    <property type="match status" value="1"/>
</dbReference>
<proteinExistence type="inferred from homology"/>
<accession>A0A250WZW4</accession>
<evidence type="ECO:0000256" key="2">
    <source>
        <dbReference type="ARBA" id="ARBA00022801"/>
    </source>
</evidence>
<reference evidence="10 11" key="1">
    <citation type="submission" date="2017-08" db="EMBL/GenBank/DDBJ databases">
        <title>Acidophilic green algal genome provides insights into adaptation to an acidic environment.</title>
        <authorList>
            <person name="Hirooka S."/>
            <person name="Hirose Y."/>
            <person name="Kanesaki Y."/>
            <person name="Higuchi S."/>
            <person name="Fujiwara T."/>
            <person name="Onuma R."/>
            <person name="Era A."/>
            <person name="Ohbayashi R."/>
            <person name="Uzuka A."/>
            <person name="Nozaki H."/>
            <person name="Yoshikawa H."/>
            <person name="Miyagishima S.Y."/>
        </authorList>
    </citation>
    <scope>NUCLEOTIDE SEQUENCE [LARGE SCALE GENOMIC DNA]</scope>
    <source>
        <strain evidence="10 11">NIES-2499</strain>
    </source>
</reference>
<keyword evidence="1" id="KW-0547">Nucleotide-binding</keyword>
<evidence type="ECO:0000256" key="7">
    <source>
        <dbReference type="ARBA" id="ARBA00049117"/>
    </source>
</evidence>
<dbReference type="GO" id="GO:0016787">
    <property type="term" value="F:hydrolase activity"/>
    <property type="evidence" value="ECO:0007669"/>
    <property type="project" value="UniProtKB-KW"/>
</dbReference>
<dbReference type="Pfam" id="PF02492">
    <property type="entry name" value="cobW"/>
    <property type="match status" value="1"/>
</dbReference>
<evidence type="ECO:0000256" key="6">
    <source>
        <dbReference type="ARBA" id="ARBA00034320"/>
    </source>
</evidence>
<evidence type="ECO:0000256" key="5">
    <source>
        <dbReference type="ARBA" id="ARBA00023186"/>
    </source>
</evidence>
<dbReference type="InterPro" id="IPR051316">
    <property type="entry name" value="Zinc-reg_GTPase_activator"/>
</dbReference>
<keyword evidence="3" id="KW-0862">Zinc</keyword>
<evidence type="ECO:0000256" key="3">
    <source>
        <dbReference type="ARBA" id="ARBA00022833"/>
    </source>
</evidence>
<feature type="region of interest" description="Disordered" evidence="8">
    <location>
        <begin position="308"/>
        <end position="331"/>
    </location>
</feature>
<feature type="domain" description="CobW C-terminal" evidence="9">
    <location>
        <begin position="334"/>
        <end position="431"/>
    </location>
</feature>
<dbReference type="Proteomes" id="UP000232323">
    <property type="component" value="Unassembled WGS sequence"/>
</dbReference>
<keyword evidence="4" id="KW-0342">GTP-binding</keyword>
<dbReference type="InterPro" id="IPR003495">
    <property type="entry name" value="CobW/HypB/UreG_nucleotide-bd"/>
</dbReference>
<protein>
    <recommendedName>
        <fullName evidence="9">CobW C-terminal domain-containing protein</fullName>
    </recommendedName>
</protein>
<gene>
    <name evidence="10" type="ORF">CEUSTIGMA_g3771.t1</name>
</gene>
<dbReference type="InterPro" id="IPR011629">
    <property type="entry name" value="CobW-like_C"/>
</dbReference>
<dbReference type="EMBL" id="BEGY01000016">
    <property type="protein sequence ID" value="GAX76325.1"/>
    <property type="molecule type" value="Genomic_DNA"/>
</dbReference>
<dbReference type="SMART" id="SM00833">
    <property type="entry name" value="CobW_C"/>
    <property type="match status" value="1"/>
</dbReference>
<organism evidence="10 11">
    <name type="scientific">Chlamydomonas eustigma</name>
    <dbReference type="NCBI Taxonomy" id="1157962"/>
    <lineage>
        <taxon>Eukaryota</taxon>
        <taxon>Viridiplantae</taxon>
        <taxon>Chlorophyta</taxon>
        <taxon>core chlorophytes</taxon>
        <taxon>Chlorophyceae</taxon>
        <taxon>CS clade</taxon>
        <taxon>Chlamydomonadales</taxon>
        <taxon>Chlamydomonadaceae</taxon>
        <taxon>Chlamydomonas</taxon>
    </lineage>
</organism>
<dbReference type="OrthoDB" id="258627at2759"/>
<dbReference type="Gene3D" id="3.40.50.300">
    <property type="entry name" value="P-loop containing nucleotide triphosphate hydrolases"/>
    <property type="match status" value="1"/>
</dbReference>
<comment type="caution">
    <text evidence="10">The sequence shown here is derived from an EMBL/GenBank/DDBJ whole genome shotgun (WGS) entry which is preliminary data.</text>
</comment>
<dbReference type="GO" id="GO:0005525">
    <property type="term" value="F:GTP binding"/>
    <property type="evidence" value="ECO:0007669"/>
    <property type="project" value="UniProtKB-KW"/>
</dbReference>
<dbReference type="PANTHER" id="PTHR13748">
    <property type="entry name" value="COBW-RELATED"/>
    <property type="match status" value="1"/>
</dbReference>
<comment type="catalytic activity">
    <reaction evidence="7">
        <text>GTP + H2O = GDP + phosphate + H(+)</text>
        <dbReference type="Rhea" id="RHEA:19669"/>
        <dbReference type="ChEBI" id="CHEBI:15377"/>
        <dbReference type="ChEBI" id="CHEBI:15378"/>
        <dbReference type="ChEBI" id="CHEBI:37565"/>
        <dbReference type="ChEBI" id="CHEBI:43474"/>
        <dbReference type="ChEBI" id="CHEBI:58189"/>
    </reaction>
    <physiologicalReaction direction="left-to-right" evidence="7">
        <dbReference type="Rhea" id="RHEA:19670"/>
    </physiologicalReaction>
</comment>
<dbReference type="PANTHER" id="PTHR13748:SF31">
    <property type="entry name" value="ZINC-REGULATED GTPASE METALLOPROTEIN ACTIVATOR 1A-RELATED"/>
    <property type="match status" value="1"/>
</dbReference>
<dbReference type="Gene3D" id="3.30.1220.10">
    <property type="entry name" value="CobW-like, C-terminal domain"/>
    <property type="match status" value="1"/>
</dbReference>
<evidence type="ECO:0000313" key="10">
    <source>
        <dbReference type="EMBL" id="GAX76325.1"/>
    </source>
</evidence>
<dbReference type="SUPFAM" id="SSF90002">
    <property type="entry name" value="Hypothetical protein YjiA, C-terminal domain"/>
    <property type="match status" value="1"/>
</dbReference>
<evidence type="ECO:0000256" key="4">
    <source>
        <dbReference type="ARBA" id="ARBA00023134"/>
    </source>
</evidence>
<sequence>MYEMEDEEPPHAVPMLEGNEAWEPDIKRDAQKNVPVTLITGFLGAGKTTLVRYILSENHGYRIAVIMNEFGEGVEGCYFHTPEGKKANLGEWVELSNGCLCCAVKSEFVQAIEALMQKKDNFDYILIETTGLANPGPVAAALWTDDELEAGVQLDSIITVVDAVNIGKQLHDRRPEGIANEAQVQVAYADVVLLNKMDIAGEEAVTQAVAHIRAINSSVEIIHTTQSIVDLSLILNRQSFKAHSRVVLDTIIETEEDSFNPTAVSATSDTPSKDLNGIAARPGTGHGLRAVSLGRKSSDHLSLAEVGYHGDHHSHNHSHSHSHPGGHALHDNDIQTTTLRCSRPLDLEKFKEFVDSLLWDHEKHSEDIYRLKGELYISQSSKKYMIQAVYELYNISEVSDWGVQESPRSSLVVIGRHLQKEKLQEDFNACSR</sequence>
<keyword evidence="2" id="KW-0378">Hydrolase</keyword>
<keyword evidence="5" id="KW-0143">Chaperone</keyword>
<dbReference type="InterPro" id="IPR036627">
    <property type="entry name" value="CobW-likC_sf"/>
</dbReference>